<dbReference type="RefSeq" id="WP_128108166.1">
    <property type="nucleotide sequence ID" value="NZ_ATDN01000010.1"/>
</dbReference>
<proteinExistence type="predicted"/>
<dbReference type="AlphaFoldDB" id="A0A439DW58"/>
<keyword evidence="1" id="KW-0812">Transmembrane</keyword>
<feature type="transmembrane region" description="Helical" evidence="1">
    <location>
        <begin position="22"/>
        <end position="46"/>
    </location>
</feature>
<dbReference type="EMBL" id="ATDN01000010">
    <property type="protein sequence ID" value="RWA21390.1"/>
    <property type="molecule type" value="Genomic_DNA"/>
</dbReference>
<dbReference type="Proteomes" id="UP000287177">
    <property type="component" value="Unassembled WGS sequence"/>
</dbReference>
<evidence type="ECO:0000313" key="3">
    <source>
        <dbReference type="Proteomes" id="UP000287177"/>
    </source>
</evidence>
<evidence type="ECO:0000256" key="1">
    <source>
        <dbReference type="SAM" id="Phobius"/>
    </source>
</evidence>
<keyword evidence="1" id="KW-0472">Membrane</keyword>
<keyword evidence="1" id="KW-1133">Transmembrane helix</keyword>
<accession>A0A439DW58</accession>
<feature type="transmembrane region" description="Helical" evidence="1">
    <location>
        <begin position="83"/>
        <end position="103"/>
    </location>
</feature>
<name>A0A439DW58_9MYCO</name>
<feature type="transmembrane region" description="Helical" evidence="1">
    <location>
        <begin position="115"/>
        <end position="134"/>
    </location>
</feature>
<comment type="caution">
    <text evidence="2">The sequence shown here is derived from an EMBL/GenBank/DDBJ whole genome shotgun (WGS) entry which is preliminary data.</text>
</comment>
<reference evidence="2 3" key="1">
    <citation type="submission" date="2013-06" db="EMBL/GenBank/DDBJ databases">
        <title>The draft sequence of the Mycobacterium elephantis genome.</title>
        <authorList>
            <person name="Pettersson F.B."/>
            <person name="Das S."/>
            <person name="Dasgupta S."/>
            <person name="Bhattacharya A."/>
            <person name="Kirsebom L.A."/>
        </authorList>
    </citation>
    <scope>NUCLEOTIDE SEQUENCE [LARGE SCALE GENOMIC DNA]</scope>
    <source>
        <strain evidence="2 3">DSM 44368</strain>
    </source>
</reference>
<protein>
    <submittedName>
        <fullName evidence="2">Uncharacterized protein</fullName>
    </submittedName>
</protein>
<keyword evidence="3" id="KW-1185">Reference proteome</keyword>
<evidence type="ECO:0000313" key="2">
    <source>
        <dbReference type="EMBL" id="RWA21390.1"/>
    </source>
</evidence>
<feature type="transmembrane region" description="Helical" evidence="1">
    <location>
        <begin position="52"/>
        <end position="71"/>
    </location>
</feature>
<feature type="transmembrane region" description="Helical" evidence="1">
    <location>
        <begin position="195"/>
        <end position="212"/>
    </location>
</feature>
<feature type="transmembrane region" description="Helical" evidence="1">
    <location>
        <begin position="143"/>
        <end position="163"/>
    </location>
</feature>
<gene>
    <name evidence="2" type="ORF">MELE44368_16845</name>
</gene>
<organism evidence="2 3">
    <name type="scientific">Mycolicibacterium elephantis DSM 44368</name>
    <dbReference type="NCBI Taxonomy" id="1335622"/>
    <lineage>
        <taxon>Bacteria</taxon>
        <taxon>Bacillati</taxon>
        <taxon>Actinomycetota</taxon>
        <taxon>Actinomycetes</taxon>
        <taxon>Mycobacteriales</taxon>
        <taxon>Mycobacteriaceae</taxon>
        <taxon>Mycolicibacterium</taxon>
    </lineage>
</organism>
<feature type="transmembrane region" description="Helical" evidence="1">
    <location>
        <begin position="218"/>
        <end position="238"/>
    </location>
</feature>
<sequence length="480" mass="50348">MSSEPPAIAVARRRVSVAELPFAARIGIASILSLIGYFGVFGQAFADAAAGSRAAVLVVVPLLMVLIATGYRQPSQGVGDSESDWIIAAFVGIASFTAIYLLTQRMPTLSSLWHLRSLGFVVWFACLLAILFGARHVVRMWKLWVFAACCATPLPFLLTTAALGGSEEAAALLAAGVGAVAVFLASETVRMGRRLIATAGCFVLAAVIELSLDAYTGLLTAIIVGVGILPVTTVVVLNRATTTKIGDDADASAPRLPRLSPTSLAVLTVVAAALAVVNQPATRTDVPEATADWATRAGLTATTAFPFITRTLGDDATLVRYSVPGAAGKPAAAVDVMSSPNRAALDDLAGAVWYPSASPVEYRPAPPSAGAPPGARIVHSNADTATYGDDQHWYAVTWDWRAAAAYQRVTVIVSQAFDGRDMPPAPAPLSLWDTSVRPALWTTRQQPHVDGEVDAAVINRADRLTRQLVRSAEVVGAPTR</sequence>
<feature type="transmembrane region" description="Helical" evidence="1">
    <location>
        <begin position="169"/>
        <end position="186"/>
    </location>
</feature>